<dbReference type="GO" id="GO:0009001">
    <property type="term" value="F:serine O-acetyltransferase activity"/>
    <property type="evidence" value="ECO:0007669"/>
    <property type="project" value="UniProtKB-EC"/>
</dbReference>
<dbReference type="InterPro" id="IPR045304">
    <property type="entry name" value="LbH_SAT"/>
</dbReference>
<reference evidence="6" key="1">
    <citation type="submission" date="2019-08" db="EMBL/GenBank/DDBJ databases">
        <authorList>
            <person name="Kucharzyk K."/>
            <person name="Murdoch R.W."/>
            <person name="Higgins S."/>
            <person name="Loffler F."/>
        </authorList>
    </citation>
    <scope>NUCLEOTIDE SEQUENCE</scope>
</reference>
<evidence type="ECO:0000313" key="6">
    <source>
        <dbReference type="EMBL" id="MPM20630.1"/>
    </source>
</evidence>
<dbReference type="InterPro" id="IPR011004">
    <property type="entry name" value="Trimer_LpxA-like_sf"/>
</dbReference>
<keyword evidence="3" id="KW-0028">Amino-acid biosynthesis</keyword>
<dbReference type="PANTHER" id="PTHR42811">
    <property type="entry name" value="SERINE ACETYLTRANSFERASE"/>
    <property type="match status" value="1"/>
</dbReference>
<dbReference type="Gene3D" id="2.160.10.10">
    <property type="entry name" value="Hexapeptide repeat proteins"/>
    <property type="match status" value="1"/>
</dbReference>
<sequence>MNSKETLEAIKKLADTGNIREVCHKQTHNNPMPSVEVLKEIVMLIRSVLFPGYFGDAGVNSKTMLYHIGVNVDKLQLLLQLQIKAGLCFDSRSEEQICAEIERIAEERTIEFISQLPEIREKLYTDIIAAYNGDPAAKSFGEVIFCYPGIRAISSYRIANALLRLGVPLIPRIISEMAHSETGIDIHPGATIGEYFTIDHGTGVVIGETSKIGKNVKMYQGVTLGARSFPLDEKGNPIKGIDRHPKIGDNVIIYSNSTILGNITVGDGAIIGGNIWVDQDVKPGAKLVQKK</sequence>
<dbReference type="EMBL" id="VSSQ01003426">
    <property type="protein sequence ID" value="MPM20630.1"/>
    <property type="molecule type" value="Genomic_DNA"/>
</dbReference>
<evidence type="ECO:0000256" key="1">
    <source>
        <dbReference type="ARBA" id="ARBA00007274"/>
    </source>
</evidence>
<evidence type="ECO:0000256" key="5">
    <source>
        <dbReference type="ARBA" id="ARBA00023315"/>
    </source>
</evidence>
<dbReference type="AlphaFoldDB" id="A0A644XWN3"/>
<comment type="caution">
    <text evidence="6">The sequence shown here is derived from an EMBL/GenBank/DDBJ whole genome shotgun (WGS) entry which is preliminary data.</text>
</comment>
<keyword evidence="4 6" id="KW-0808">Transferase</keyword>
<dbReference type="GO" id="GO:0008652">
    <property type="term" value="P:amino acid biosynthetic process"/>
    <property type="evidence" value="ECO:0007669"/>
    <property type="project" value="UniProtKB-KW"/>
</dbReference>
<name>A0A644XWN3_9ZZZZ</name>
<dbReference type="Gene3D" id="1.10.3130.10">
    <property type="entry name" value="serine acetyltransferase, domain 1"/>
    <property type="match status" value="1"/>
</dbReference>
<keyword evidence="5 6" id="KW-0012">Acyltransferase</keyword>
<organism evidence="6">
    <name type="scientific">bioreactor metagenome</name>
    <dbReference type="NCBI Taxonomy" id="1076179"/>
    <lineage>
        <taxon>unclassified sequences</taxon>
        <taxon>metagenomes</taxon>
        <taxon>ecological metagenomes</taxon>
    </lineage>
</organism>
<dbReference type="NCBIfam" id="NF041874">
    <property type="entry name" value="EPS_EpsC"/>
    <property type="match status" value="1"/>
</dbReference>
<dbReference type="InterPro" id="IPR042122">
    <property type="entry name" value="Ser_AcTrfase_N_sf"/>
</dbReference>
<dbReference type="InterPro" id="IPR001451">
    <property type="entry name" value="Hexapep"/>
</dbReference>
<evidence type="ECO:0000256" key="3">
    <source>
        <dbReference type="ARBA" id="ARBA00022605"/>
    </source>
</evidence>
<dbReference type="Pfam" id="PF00132">
    <property type="entry name" value="Hexapep"/>
    <property type="match status" value="1"/>
</dbReference>
<dbReference type="SUPFAM" id="SSF51161">
    <property type="entry name" value="Trimeric LpxA-like enzymes"/>
    <property type="match status" value="1"/>
</dbReference>
<gene>
    <name evidence="6" type="primary">lpxD_22</name>
    <name evidence="6" type="ORF">SDC9_67065</name>
</gene>
<proteinExistence type="inferred from homology"/>
<comment type="similarity">
    <text evidence="1">Belongs to the transferase hexapeptide repeat family.</text>
</comment>
<dbReference type="InterPro" id="IPR053376">
    <property type="entry name" value="Serine_acetyltransferase"/>
</dbReference>
<dbReference type="FunFam" id="2.160.10.10:FF:000015">
    <property type="entry name" value="Serine acetyltransferase, plasmid"/>
    <property type="match status" value="1"/>
</dbReference>
<evidence type="ECO:0000256" key="2">
    <source>
        <dbReference type="ARBA" id="ARBA00013266"/>
    </source>
</evidence>
<dbReference type="EC" id="2.3.1.30" evidence="2"/>
<accession>A0A644XWN3</accession>
<evidence type="ECO:0000256" key="4">
    <source>
        <dbReference type="ARBA" id="ARBA00022679"/>
    </source>
</evidence>
<dbReference type="CDD" id="cd03354">
    <property type="entry name" value="LbH_SAT"/>
    <property type="match status" value="1"/>
</dbReference>
<protein>
    <recommendedName>
        <fullName evidence="2">serine O-acetyltransferase</fullName>
        <ecNumber evidence="2">2.3.1.30</ecNumber>
    </recommendedName>
</protein>